<dbReference type="EMBL" id="FOEE01000011">
    <property type="protein sequence ID" value="SEP12199.1"/>
    <property type="molecule type" value="Genomic_DNA"/>
</dbReference>
<name>A0A1H8V9V2_9ACTN</name>
<feature type="chain" id="PRO_5011605596" description="Lipoprotein" evidence="1">
    <location>
        <begin position="23"/>
        <end position="255"/>
    </location>
</feature>
<dbReference type="AlphaFoldDB" id="A0A1H8V9V2"/>
<accession>A0A1H8V9V2</accession>
<proteinExistence type="predicted"/>
<protein>
    <recommendedName>
        <fullName evidence="4">Lipoprotein</fullName>
    </recommendedName>
</protein>
<dbReference type="Proteomes" id="UP000198960">
    <property type="component" value="Unassembled WGS sequence"/>
</dbReference>
<sequence length="255" mass="26320">MPPRRRPLLAAGVVLAVLPGLAACSDDGERQEGDAVSEAEADVLAGLLARNTEEGGADFVVTAPYGEDALLTLTGEVDYTDDVGRAQAVTSAGGAEQVRTVFFTADRVWFGDVPGLAEALEAAGLPPAGYVRRPLAPEGEEASAPLTDVLVRLVLNLSAPEGDDPGVFRAGDYSWEGQRSIDGRLSTVFASPTGWTVAVDGSTDLLLQYVTGLPGQESRVTVSLSDHGPRDIAPPADEETVDGAAQPALLAAVGL</sequence>
<keyword evidence="1" id="KW-0732">Signal</keyword>
<evidence type="ECO:0000313" key="3">
    <source>
        <dbReference type="Proteomes" id="UP000198960"/>
    </source>
</evidence>
<dbReference type="OrthoDB" id="5182279at2"/>
<gene>
    <name evidence="2" type="ORF">SAMN05660991_03378</name>
</gene>
<keyword evidence="3" id="KW-1185">Reference proteome</keyword>
<evidence type="ECO:0000256" key="1">
    <source>
        <dbReference type="SAM" id="SignalP"/>
    </source>
</evidence>
<organism evidence="2 3">
    <name type="scientific">Trujillonella endophytica</name>
    <dbReference type="NCBI Taxonomy" id="673521"/>
    <lineage>
        <taxon>Bacteria</taxon>
        <taxon>Bacillati</taxon>
        <taxon>Actinomycetota</taxon>
        <taxon>Actinomycetes</taxon>
        <taxon>Geodermatophilales</taxon>
        <taxon>Geodermatophilaceae</taxon>
        <taxon>Trujillonella</taxon>
    </lineage>
</organism>
<feature type="signal peptide" evidence="1">
    <location>
        <begin position="1"/>
        <end position="22"/>
    </location>
</feature>
<evidence type="ECO:0008006" key="4">
    <source>
        <dbReference type="Google" id="ProtNLM"/>
    </source>
</evidence>
<reference evidence="3" key="1">
    <citation type="submission" date="2016-10" db="EMBL/GenBank/DDBJ databases">
        <authorList>
            <person name="Varghese N."/>
            <person name="Submissions S."/>
        </authorList>
    </citation>
    <scope>NUCLEOTIDE SEQUENCE [LARGE SCALE GENOMIC DNA]</scope>
    <source>
        <strain evidence="3">DSM 45413</strain>
    </source>
</reference>
<evidence type="ECO:0000313" key="2">
    <source>
        <dbReference type="EMBL" id="SEP12199.1"/>
    </source>
</evidence>
<dbReference type="RefSeq" id="WP_091945990.1">
    <property type="nucleotide sequence ID" value="NZ_FOEE01000011.1"/>
</dbReference>
<dbReference type="PROSITE" id="PS51257">
    <property type="entry name" value="PROKAR_LIPOPROTEIN"/>
    <property type="match status" value="1"/>
</dbReference>